<name>A0ABD5YKN2_9EURY</name>
<dbReference type="GeneID" id="76199346"/>
<reference evidence="3 4" key="1">
    <citation type="journal article" date="2019" name="Int. J. Syst. Evol. Microbiol.">
        <title>The Global Catalogue of Microorganisms (GCM) 10K type strain sequencing project: providing services to taxonomists for standard genome sequencing and annotation.</title>
        <authorList>
            <consortium name="The Broad Institute Genomics Platform"/>
            <consortium name="The Broad Institute Genome Sequencing Center for Infectious Disease"/>
            <person name="Wu L."/>
            <person name="Ma J."/>
        </authorList>
    </citation>
    <scope>NUCLEOTIDE SEQUENCE [LARGE SCALE GENOMIC DNA]</scope>
    <source>
        <strain evidence="3 4">RDMS1</strain>
    </source>
</reference>
<dbReference type="GO" id="GO:0016829">
    <property type="term" value="F:lyase activity"/>
    <property type="evidence" value="ECO:0007669"/>
    <property type="project" value="UniProtKB-KW"/>
</dbReference>
<feature type="domain" description="Amidohydrolase-related" evidence="2">
    <location>
        <begin position="2"/>
        <end position="239"/>
    </location>
</feature>
<comment type="caution">
    <text evidence="3">The sequence shown here is derived from an EMBL/GenBank/DDBJ whole genome shotgun (WGS) entry which is preliminary data.</text>
</comment>
<dbReference type="InterPro" id="IPR006680">
    <property type="entry name" value="Amidohydro-rel"/>
</dbReference>
<dbReference type="EMBL" id="JBHTAX010000001">
    <property type="protein sequence ID" value="MFC7189786.1"/>
    <property type="molecule type" value="Genomic_DNA"/>
</dbReference>
<organism evidence="3 4">
    <name type="scientific">Halocatena marina</name>
    <dbReference type="NCBI Taxonomy" id="2934937"/>
    <lineage>
        <taxon>Archaea</taxon>
        <taxon>Methanobacteriati</taxon>
        <taxon>Methanobacteriota</taxon>
        <taxon>Stenosarchaea group</taxon>
        <taxon>Halobacteria</taxon>
        <taxon>Halobacteriales</taxon>
        <taxon>Natronomonadaceae</taxon>
        <taxon>Halocatena</taxon>
    </lineage>
</organism>
<dbReference type="SUPFAM" id="SSF51556">
    <property type="entry name" value="Metallo-dependent hydrolases"/>
    <property type="match status" value="2"/>
</dbReference>
<accession>A0ABD5YKN2</accession>
<keyword evidence="1" id="KW-0456">Lyase</keyword>
<proteinExistence type="predicted"/>
<evidence type="ECO:0000313" key="3">
    <source>
        <dbReference type="EMBL" id="MFC7189786.1"/>
    </source>
</evidence>
<dbReference type="RefSeq" id="WP_264554767.1">
    <property type="nucleotide sequence ID" value="NZ_CP109979.1"/>
</dbReference>
<dbReference type="PANTHER" id="PTHR21240">
    <property type="entry name" value="2-AMINO-3-CARBOXYLMUCONATE-6-SEMIALDEHYDE DECARBOXYLASE"/>
    <property type="match status" value="1"/>
</dbReference>
<evidence type="ECO:0000313" key="4">
    <source>
        <dbReference type="Proteomes" id="UP001596417"/>
    </source>
</evidence>
<protein>
    <submittedName>
        <fullName evidence="3">Amidohydrolase family protein</fullName>
    </submittedName>
</protein>
<dbReference type="AlphaFoldDB" id="A0ABD5YKN2"/>
<gene>
    <name evidence="3" type="ORF">ACFQL7_07905</name>
</gene>
<sequence length="562" mass="63507">MIDSHFHIWTQDNSTEVKRAERAAQLRREAEALGIEKICLIGEHGETIEECRAANRIVVKYVEEHPDLFHGWAVVNPRLGEAAVTEFRRAIEADGLIGLKHHSQWSKMPCSDPKMHPLAEAAVEMNAPLLAHVTHRRESALNERPHESQTEDALKLAQQFPDLTFISAHIGAGGDWERRIKNIQHQDNIYLDTSGTNCEAGQLEMAREYLGTDRLVFGTDTWLLPGVGKLEGADLLPQEKAEIAYRIETLIPETVPTKLDETTLEARIESARRRFLTAKEPCAETVVDVNAFVGNYPFSPLDASTTDLIALMDEKGVDKAIVTSIDSVMYRNCHSGNIELAEKIRGHEDRLIPFATINPTYPAWEQDLNQCLDELGMKGVKLLPAYHDYDLNDPGIVALLNHCADRDVPVTFVATLEDQRKRHPLINLREHDGIRRDFWADKQVDDLIDVLTTCPETDVIIADAWEHAFRIKEEVCTVQQSGVRLNNTVRSGETLFVLGDLFMFFTYQGSRIVEQIGVDHLVTGPQLPFKTFESYDNYANHLPVTDEERQQIRSGNILTLLR</sequence>
<evidence type="ECO:0000256" key="1">
    <source>
        <dbReference type="ARBA" id="ARBA00023239"/>
    </source>
</evidence>
<dbReference type="Pfam" id="PF04909">
    <property type="entry name" value="Amidohydro_2"/>
    <property type="match status" value="2"/>
</dbReference>
<evidence type="ECO:0000259" key="2">
    <source>
        <dbReference type="Pfam" id="PF04909"/>
    </source>
</evidence>
<dbReference type="InterPro" id="IPR032465">
    <property type="entry name" value="ACMSD"/>
</dbReference>
<dbReference type="Proteomes" id="UP001596417">
    <property type="component" value="Unassembled WGS sequence"/>
</dbReference>
<feature type="domain" description="Amidohydrolase-related" evidence="2">
    <location>
        <begin position="295"/>
        <end position="465"/>
    </location>
</feature>
<dbReference type="Gene3D" id="3.20.20.140">
    <property type="entry name" value="Metal-dependent hydrolases"/>
    <property type="match status" value="2"/>
</dbReference>
<dbReference type="InterPro" id="IPR032466">
    <property type="entry name" value="Metal_Hydrolase"/>
</dbReference>
<dbReference type="PANTHER" id="PTHR21240:SF28">
    <property type="entry name" value="ISO-OROTATE DECARBOXYLASE (EUROFUNG)"/>
    <property type="match status" value="1"/>
</dbReference>
<keyword evidence="4" id="KW-1185">Reference proteome</keyword>